<dbReference type="InterPro" id="IPR004148">
    <property type="entry name" value="BAR_dom"/>
</dbReference>
<name>A0A0C3PKE3_PHLG1</name>
<dbReference type="PROSITE" id="PS51021">
    <property type="entry name" value="BAR"/>
    <property type="match status" value="1"/>
</dbReference>
<dbReference type="GO" id="GO:0005737">
    <property type="term" value="C:cytoplasm"/>
    <property type="evidence" value="ECO:0007669"/>
    <property type="project" value="InterPro"/>
</dbReference>
<evidence type="ECO:0000256" key="6">
    <source>
        <dbReference type="SAM" id="Coils"/>
    </source>
</evidence>
<dbReference type="SUPFAM" id="SSF50044">
    <property type="entry name" value="SH3-domain"/>
    <property type="match status" value="1"/>
</dbReference>
<dbReference type="GO" id="GO:0051666">
    <property type="term" value="P:actin cortical patch localization"/>
    <property type="evidence" value="ECO:0007669"/>
    <property type="project" value="InterPro"/>
</dbReference>
<dbReference type="Gene3D" id="2.30.30.40">
    <property type="entry name" value="SH3 Domains"/>
    <property type="match status" value="1"/>
</dbReference>
<dbReference type="CDD" id="cd00174">
    <property type="entry name" value="SH3"/>
    <property type="match status" value="1"/>
</dbReference>
<evidence type="ECO:0000256" key="5">
    <source>
        <dbReference type="PROSITE-ProRule" id="PRU00192"/>
    </source>
</evidence>
<evidence type="ECO:0000256" key="2">
    <source>
        <dbReference type="ARBA" id="ARBA00022443"/>
    </source>
</evidence>
<dbReference type="Gene3D" id="1.20.1270.60">
    <property type="entry name" value="Arfaptin homology (AH) domain/BAR domain"/>
    <property type="match status" value="1"/>
</dbReference>
<evidence type="ECO:0008006" key="12">
    <source>
        <dbReference type="Google" id="ProtNLM"/>
    </source>
</evidence>
<dbReference type="InterPro" id="IPR001452">
    <property type="entry name" value="SH3_domain"/>
</dbReference>
<dbReference type="PROSITE" id="PS50002">
    <property type="entry name" value="SH3"/>
    <property type="match status" value="1"/>
</dbReference>
<dbReference type="HOGENOM" id="CLU_008936_0_0_1"/>
<dbReference type="GO" id="GO:0015629">
    <property type="term" value="C:actin cytoskeleton"/>
    <property type="evidence" value="ECO:0007669"/>
    <property type="project" value="TreeGrafter"/>
</dbReference>
<dbReference type="STRING" id="745531.A0A0C3PKE3"/>
<feature type="compositionally biased region" description="Basic and acidic residues" evidence="7">
    <location>
        <begin position="589"/>
        <end position="599"/>
    </location>
</feature>
<dbReference type="AlphaFoldDB" id="A0A0C3PKE3"/>
<evidence type="ECO:0000256" key="3">
    <source>
        <dbReference type="ARBA" id="ARBA00022490"/>
    </source>
</evidence>
<feature type="region of interest" description="Disordered" evidence="7">
    <location>
        <begin position="245"/>
        <end position="422"/>
    </location>
</feature>
<feature type="compositionally biased region" description="Polar residues" evidence="7">
    <location>
        <begin position="531"/>
        <end position="542"/>
    </location>
</feature>
<gene>
    <name evidence="10" type="ORF">PHLGIDRAFT_128090</name>
</gene>
<evidence type="ECO:0000256" key="1">
    <source>
        <dbReference type="ARBA" id="ARBA00004245"/>
    </source>
</evidence>
<dbReference type="EMBL" id="KN840511">
    <property type="protein sequence ID" value="KIP06763.1"/>
    <property type="molecule type" value="Genomic_DNA"/>
</dbReference>
<evidence type="ECO:0000256" key="7">
    <source>
        <dbReference type="SAM" id="MobiDB-lite"/>
    </source>
</evidence>
<dbReference type="InterPro" id="IPR036028">
    <property type="entry name" value="SH3-like_dom_sf"/>
</dbReference>
<reference evidence="10 11" key="1">
    <citation type="journal article" date="2014" name="PLoS Genet.">
        <title>Analysis of the Phlebiopsis gigantea genome, transcriptome and secretome provides insight into its pioneer colonization strategies of wood.</title>
        <authorList>
            <person name="Hori C."/>
            <person name="Ishida T."/>
            <person name="Igarashi K."/>
            <person name="Samejima M."/>
            <person name="Suzuki H."/>
            <person name="Master E."/>
            <person name="Ferreira P."/>
            <person name="Ruiz-Duenas F.J."/>
            <person name="Held B."/>
            <person name="Canessa P."/>
            <person name="Larrondo L.F."/>
            <person name="Schmoll M."/>
            <person name="Druzhinina I.S."/>
            <person name="Kubicek C.P."/>
            <person name="Gaskell J.A."/>
            <person name="Kersten P."/>
            <person name="St John F."/>
            <person name="Glasner J."/>
            <person name="Sabat G."/>
            <person name="Splinter BonDurant S."/>
            <person name="Syed K."/>
            <person name="Yadav J."/>
            <person name="Mgbeahuruike A.C."/>
            <person name="Kovalchuk A."/>
            <person name="Asiegbu F.O."/>
            <person name="Lackner G."/>
            <person name="Hoffmeister D."/>
            <person name="Rencoret J."/>
            <person name="Gutierrez A."/>
            <person name="Sun H."/>
            <person name="Lindquist E."/>
            <person name="Barry K."/>
            <person name="Riley R."/>
            <person name="Grigoriev I.V."/>
            <person name="Henrissat B."/>
            <person name="Kues U."/>
            <person name="Berka R.M."/>
            <person name="Martinez A.T."/>
            <person name="Covert S.F."/>
            <person name="Blanchette R.A."/>
            <person name="Cullen D."/>
        </authorList>
    </citation>
    <scope>NUCLEOTIDE SEQUENCE [LARGE SCALE GENOMIC DNA]</scope>
    <source>
        <strain evidence="10 11">11061_1 CR5-6</strain>
    </source>
</reference>
<feature type="compositionally biased region" description="Basic and acidic residues" evidence="7">
    <location>
        <begin position="336"/>
        <end position="347"/>
    </location>
</feature>
<feature type="domain" description="SH3" evidence="8">
    <location>
        <begin position="427"/>
        <end position="486"/>
    </location>
</feature>
<evidence type="ECO:0000313" key="11">
    <source>
        <dbReference type="Proteomes" id="UP000053257"/>
    </source>
</evidence>
<feature type="compositionally biased region" description="Acidic residues" evidence="7">
    <location>
        <begin position="373"/>
        <end position="382"/>
    </location>
</feature>
<evidence type="ECO:0000313" key="10">
    <source>
        <dbReference type="EMBL" id="KIP06763.1"/>
    </source>
</evidence>
<feature type="region of interest" description="Disordered" evidence="7">
    <location>
        <begin position="491"/>
        <end position="554"/>
    </location>
</feature>
<keyword evidence="11" id="KW-1185">Reference proteome</keyword>
<keyword evidence="3" id="KW-0963">Cytoplasm</keyword>
<dbReference type="Pfam" id="PF03114">
    <property type="entry name" value="BAR"/>
    <property type="match status" value="1"/>
</dbReference>
<keyword evidence="4" id="KW-0206">Cytoskeleton</keyword>
<dbReference type="InterPro" id="IPR046982">
    <property type="entry name" value="BIN3/RVS161-like"/>
</dbReference>
<dbReference type="FunFam" id="2.30.30.40:FF:000072">
    <property type="entry name" value="Unconventional Myosin IB"/>
    <property type="match status" value="1"/>
</dbReference>
<dbReference type="SMART" id="SM00326">
    <property type="entry name" value="SH3"/>
    <property type="match status" value="1"/>
</dbReference>
<organism evidence="10 11">
    <name type="scientific">Phlebiopsis gigantea (strain 11061_1 CR5-6)</name>
    <name type="common">White-rot fungus</name>
    <name type="synonym">Peniophora gigantea</name>
    <dbReference type="NCBI Taxonomy" id="745531"/>
    <lineage>
        <taxon>Eukaryota</taxon>
        <taxon>Fungi</taxon>
        <taxon>Dikarya</taxon>
        <taxon>Basidiomycota</taxon>
        <taxon>Agaricomycotina</taxon>
        <taxon>Agaricomycetes</taxon>
        <taxon>Polyporales</taxon>
        <taxon>Phanerochaetaceae</taxon>
        <taxon>Phlebiopsis</taxon>
    </lineage>
</organism>
<dbReference type="Pfam" id="PF00018">
    <property type="entry name" value="SH3_1"/>
    <property type="match status" value="1"/>
</dbReference>
<feature type="coiled-coil region" evidence="6">
    <location>
        <begin position="128"/>
        <end position="219"/>
    </location>
</feature>
<proteinExistence type="predicted"/>
<protein>
    <recommendedName>
        <fullName evidence="12">BAR-domain-containing protein</fullName>
    </recommendedName>
</protein>
<feature type="compositionally biased region" description="Polar residues" evidence="7">
    <location>
        <begin position="651"/>
        <end position="679"/>
    </location>
</feature>
<feature type="region of interest" description="Disordered" evidence="7">
    <location>
        <begin position="571"/>
        <end position="679"/>
    </location>
</feature>
<comment type="subcellular location">
    <subcellularLocation>
        <location evidence="1">Cytoplasm</location>
        <location evidence="1">Cytoskeleton</location>
    </subcellularLocation>
</comment>
<dbReference type="PANTHER" id="PTHR47174">
    <property type="entry name" value="BRIDGING INTEGRATOR 3"/>
    <property type="match status" value="1"/>
</dbReference>
<dbReference type="OrthoDB" id="10263741at2759"/>
<dbReference type="SMART" id="SM00721">
    <property type="entry name" value="BAR"/>
    <property type="match status" value="1"/>
</dbReference>
<feature type="compositionally biased region" description="Low complexity" evidence="7">
    <location>
        <begin position="392"/>
        <end position="413"/>
    </location>
</feature>
<dbReference type="SUPFAM" id="SSF103657">
    <property type="entry name" value="BAR/IMD domain-like"/>
    <property type="match status" value="1"/>
</dbReference>
<evidence type="ECO:0000256" key="4">
    <source>
        <dbReference type="ARBA" id="ARBA00023212"/>
    </source>
</evidence>
<keyword evidence="6" id="KW-0175">Coiled coil</keyword>
<dbReference type="PRINTS" id="PR00452">
    <property type="entry name" value="SH3DOMAIN"/>
</dbReference>
<feature type="compositionally biased region" description="Polar residues" evidence="7">
    <location>
        <begin position="503"/>
        <end position="512"/>
    </location>
</feature>
<dbReference type="GO" id="GO:0006897">
    <property type="term" value="P:endocytosis"/>
    <property type="evidence" value="ECO:0007669"/>
    <property type="project" value="InterPro"/>
</dbReference>
<keyword evidence="2 5" id="KW-0728">SH3 domain</keyword>
<feature type="domain" description="BAR" evidence="9">
    <location>
        <begin position="14"/>
        <end position="246"/>
    </location>
</feature>
<dbReference type="InterPro" id="IPR027267">
    <property type="entry name" value="AH/BAR_dom_sf"/>
</dbReference>
<sequence length="679" mass="74759">MASKQLGKLRQWAGEVISTRDRTVLSDEFRELEHDVELRRRGLWKLHVASEDYHHALSKKKLSEAVDSEDKLLPIDALGVVMIQHGEEFGDDSAFGTSLVGLGRAHCQVATLQEAFSVLFHETYFASVQRFEDDIKEYQSQRKRLDSRRLTYDAAASKLEKIRSGKKEKEKDRLEAEDEFEHAKSRYEECAEDVRARMYAIQENELEQLRDLTSLLDNEMQFVEQYLEVLRDVKANWVDESTLAQMESSKRPRPLSRPVNDSRFSSLGSKKSISRRSAAGSDETDDEDEVRTKSSLKKSGSVKKGDSGSTSRPPSRPQSRAERKRADSTVSIATETGKEKEKSEKSKRMSVAGWMGSITGRGKKEKTDSLMQDQDEDEDSEDGAPGARPPKSRSASVSSRTSPTKTKPTNSTNASPVIPGRNFKLPVSKKTAVALHDFNASSTDELSFRVGDQIAVQNEVLDGWWMGELNGKTGLFPTTYTEIINASSSSLVSKPRLPPRPPATQTSTSASRISPIHFAESLPKRAPPKWVTTQATGDSPVSDNDHPFGDHFIASSRSPLNGAFYAESITSSADDADESEDARLVPGRGDSDDGPHDYRATSANSAVPPPRLLGRKPSAAKKAPPPPPPPRRGSTNMLQAPPIPGRGFMPSGSSTRSNSTNASFVSLKNDESLTSSPFD</sequence>
<dbReference type="PANTHER" id="PTHR47174:SF3">
    <property type="entry name" value="BRIDGING INTEGRATOR 3"/>
    <property type="match status" value="1"/>
</dbReference>
<accession>A0A0C3PKE3</accession>
<evidence type="ECO:0000259" key="9">
    <source>
        <dbReference type="PROSITE" id="PS51021"/>
    </source>
</evidence>
<dbReference type="Proteomes" id="UP000053257">
    <property type="component" value="Unassembled WGS sequence"/>
</dbReference>
<evidence type="ECO:0000259" key="8">
    <source>
        <dbReference type="PROSITE" id="PS50002"/>
    </source>
</evidence>
<feature type="compositionally biased region" description="Polar residues" evidence="7">
    <location>
        <begin position="262"/>
        <end position="271"/>
    </location>
</feature>